<name>W3X993_PESFW</name>
<dbReference type="InParanoid" id="W3X993"/>
<evidence type="ECO:0000313" key="3">
    <source>
        <dbReference type="Proteomes" id="UP000030651"/>
    </source>
</evidence>
<dbReference type="eggNOG" id="ENOG502SPKB">
    <property type="taxonomic scope" value="Eukaryota"/>
</dbReference>
<evidence type="ECO:0008006" key="4">
    <source>
        <dbReference type="Google" id="ProtNLM"/>
    </source>
</evidence>
<dbReference type="OrthoDB" id="1896086at2759"/>
<dbReference type="KEGG" id="pfy:PFICI_06974"/>
<dbReference type="GeneID" id="19271987"/>
<accession>W3X993</accession>
<dbReference type="AlphaFoldDB" id="W3X993"/>
<proteinExistence type="predicted"/>
<sequence>MNLFKAQSLILAISSLVWVAAANTLACETEYTSGLPSANFTPSIYARFCAEVDKYEGRQSVSWIVDMTGQMLVDKLSQNPAASPSVDTDSPFLGYTIDLDYNPTNKGVACELPTACAANFEALRSRCTRSGSETNLMTYKGSQGSGCGIFTYYITPPRRGDGERRCYPLNCFGSHHMRVQEWVLDRLLRTKICTANRPRVIANEKSTWLQDEQIWINSVPYVFGVYWLDGCYQKQMDVDFNFPIDENKDINCYHLLWDDYAKCLSNDGIGGNITIGCVVYEYKTIDQG</sequence>
<feature type="signal peptide" evidence="1">
    <location>
        <begin position="1"/>
        <end position="22"/>
    </location>
</feature>
<feature type="chain" id="PRO_5004834416" description="Ecp2 effector protein domain-containing protein" evidence="1">
    <location>
        <begin position="23"/>
        <end position="288"/>
    </location>
</feature>
<dbReference type="EMBL" id="KI912112">
    <property type="protein sequence ID" value="ETS81972.1"/>
    <property type="molecule type" value="Genomic_DNA"/>
</dbReference>
<reference evidence="3" key="1">
    <citation type="journal article" date="2015" name="BMC Genomics">
        <title>Genomic and transcriptomic analysis of the endophytic fungus Pestalotiopsis fici reveals its lifestyle and high potential for synthesis of natural products.</title>
        <authorList>
            <person name="Wang X."/>
            <person name="Zhang X."/>
            <person name="Liu L."/>
            <person name="Xiang M."/>
            <person name="Wang W."/>
            <person name="Sun X."/>
            <person name="Che Y."/>
            <person name="Guo L."/>
            <person name="Liu G."/>
            <person name="Guo L."/>
            <person name="Wang C."/>
            <person name="Yin W.B."/>
            <person name="Stadler M."/>
            <person name="Zhang X."/>
            <person name="Liu X."/>
        </authorList>
    </citation>
    <scope>NUCLEOTIDE SEQUENCE [LARGE SCALE GENOMIC DNA]</scope>
    <source>
        <strain evidence="3">W106-1 / CGMCC3.15140</strain>
    </source>
</reference>
<keyword evidence="3" id="KW-1185">Reference proteome</keyword>
<evidence type="ECO:0000313" key="2">
    <source>
        <dbReference type="EMBL" id="ETS81972.1"/>
    </source>
</evidence>
<organism evidence="2 3">
    <name type="scientific">Pestalotiopsis fici (strain W106-1 / CGMCC3.15140)</name>
    <dbReference type="NCBI Taxonomy" id="1229662"/>
    <lineage>
        <taxon>Eukaryota</taxon>
        <taxon>Fungi</taxon>
        <taxon>Dikarya</taxon>
        <taxon>Ascomycota</taxon>
        <taxon>Pezizomycotina</taxon>
        <taxon>Sordariomycetes</taxon>
        <taxon>Xylariomycetidae</taxon>
        <taxon>Amphisphaeriales</taxon>
        <taxon>Sporocadaceae</taxon>
        <taxon>Pestalotiopsis</taxon>
    </lineage>
</organism>
<dbReference type="RefSeq" id="XP_007833746.1">
    <property type="nucleotide sequence ID" value="XM_007835555.1"/>
</dbReference>
<protein>
    <recommendedName>
        <fullName evidence="4">Ecp2 effector protein domain-containing protein</fullName>
    </recommendedName>
</protein>
<gene>
    <name evidence="2" type="ORF">PFICI_06974</name>
</gene>
<evidence type="ECO:0000256" key="1">
    <source>
        <dbReference type="SAM" id="SignalP"/>
    </source>
</evidence>
<keyword evidence="1" id="KW-0732">Signal</keyword>
<dbReference type="Proteomes" id="UP000030651">
    <property type="component" value="Unassembled WGS sequence"/>
</dbReference>
<dbReference type="HOGENOM" id="CLU_966776_0_0_1"/>